<evidence type="ECO:0000313" key="3">
    <source>
        <dbReference type="Proteomes" id="UP000027238"/>
    </source>
</evidence>
<dbReference type="HOGENOM" id="CLU_434123_0_0_1"/>
<organism evidence="2 3">
    <name type="scientific">Colletotrichum sublineola</name>
    <name type="common">Sorghum anthracnose fungus</name>
    <dbReference type="NCBI Taxonomy" id="1173701"/>
    <lineage>
        <taxon>Eukaryota</taxon>
        <taxon>Fungi</taxon>
        <taxon>Dikarya</taxon>
        <taxon>Ascomycota</taxon>
        <taxon>Pezizomycotina</taxon>
        <taxon>Sordariomycetes</taxon>
        <taxon>Hypocreomycetidae</taxon>
        <taxon>Glomerellales</taxon>
        <taxon>Glomerellaceae</taxon>
        <taxon>Colletotrichum</taxon>
        <taxon>Colletotrichum graminicola species complex</taxon>
    </lineage>
</organism>
<proteinExistence type="predicted"/>
<reference evidence="3" key="1">
    <citation type="journal article" date="2014" name="Genome Announc.">
        <title>Draft genome sequence of Colletotrichum sublineola, a destructive pathogen of cultivated sorghum.</title>
        <authorList>
            <person name="Baroncelli R."/>
            <person name="Sanz-Martin J.M."/>
            <person name="Rech G.E."/>
            <person name="Sukno S.A."/>
            <person name="Thon M.R."/>
        </authorList>
    </citation>
    <scope>NUCLEOTIDE SEQUENCE [LARGE SCALE GENOMIC DNA]</scope>
    <source>
        <strain evidence="3">TX430BB</strain>
    </source>
</reference>
<evidence type="ECO:0000313" key="2">
    <source>
        <dbReference type="EMBL" id="KDN71875.1"/>
    </source>
</evidence>
<name>A0A066Y0X2_COLSU</name>
<sequence>MAMPQYTSSQGHMERLIATAVEMLVSLSQCQAVVVSNEEEIHALKSQLDSIRTAYEQQTQVVNNQTVYIRSLEYDLARSRVSPRPSSAASVDSYLLLASDPADSDGELHSLAMGQTIDQGPHKGLLQGSHEAPEQYSLDGLGQDPFQGLAPLMALAEHAIGGAAVDHPTAGVMFLTQSMLVQSPEEPRPGYPGGANVAFHWVSGASTQRTQEVSDAQTEVVSDAWNPEVAMTVDIAQTHGLFLPWLAEAETMATSSDESKTSVRVQKRGKSLQRKTVQLGKLAGGFSATVYWHPRLREYQGAIHVPKGQSIPDVSQLLLDLYHGREQIDCQRRSQPTQSAVRHQRRESTPVLDETAVEASKSESQKLPTDVRDGKDTGTDLQLASGADQHDAEHLATKAVTAGWQGSLVDAVYNLADNVSSVDNADVDADGSPEEVGVSIATCNGAENDHLGDLMMEGTCEVESGCRPSTDGDFDWSGLEWPEWTENEPAMSDWLVVDVGGALETGGPGEDAGHLTLGNMQTENMGQRRLFECVSEHLWRANRDGTAAEIAAEGGSSDGDGVLVRSRDVSGDDCKQRAQPNTAVQGSTELMASPTAAGSGVDIPMQHQAHFFQALALQFYRQSQAGTARN</sequence>
<protein>
    <submittedName>
        <fullName evidence="2">Uncharacterized protein</fullName>
    </submittedName>
</protein>
<dbReference type="OrthoDB" id="4847963at2759"/>
<dbReference type="AlphaFoldDB" id="A0A066Y0X2"/>
<feature type="region of interest" description="Disordered" evidence="1">
    <location>
        <begin position="330"/>
        <end position="381"/>
    </location>
</feature>
<evidence type="ECO:0000256" key="1">
    <source>
        <dbReference type="SAM" id="MobiDB-lite"/>
    </source>
</evidence>
<gene>
    <name evidence="2" type="ORF">CSUB01_09608</name>
</gene>
<feature type="compositionally biased region" description="Polar residues" evidence="1">
    <location>
        <begin position="578"/>
        <end position="590"/>
    </location>
</feature>
<keyword evidence="3" id="KW-1185">Reference proteome</keyword>
<feature type="region of interest" description="Disordered" evidence="1">
    <location>
        <begin position="553"/>
        <end position="590"/>
    </location>
</feature>
<accession>A0A066Y0X2</accession>
<dbReference type="Proteomes" id="UP000027238">
    <property type="component" value="Unassembled WGS sequence"/>
</dbReference>
<dbReference type="STRING" id="1173701.A0A066Y0X2"/>
<dbReference type="EMBL" id="JMSE01000105">
    <property type="protein sequence ID" value="KDN71875.1"/>
    <property type="molecule type" value="Genomic_DNA"/>
</dbReference>
<comment type="caution">
    <text evidence="2">The sequence shown here is derived from an EMBL/GenBank/DDBJ whole genome shotgun (WGS) entry which is preliminary data.</text>
</comment>
<feature type="compositionally biased region" description="Basic and acidic residues" evidence="1">
    <location>
        <begin position="360"/>
        <end position="378"/>
    </location>
</feature>
<feature type="compositionally biased region" description="Basic and acidic residues" evidence="1">
    <location>
        <begin position="565"/>
        <end position="576"/>
    </location>
</feature>